<gene>
    <name evidence="1" type="ORF">Lalb_Chr21g0304741</name>
</gene>
<dbReference type="EMBL" id="WOCE01000021">
    <property type="protein sequence ID" value="KAE9589030.1"/>
    <property type="molecule type" value="Genomic_DNA"/>
</dbReference>
<protein>
    <submittedName>
        <fullName evidence="1">Uncharacterized protein</fullName>
    </submittedName>
</protein>
<reference evidence="2" key="1">
    <citation type="journal article" date="2020" name="Nat. Commun.">
        <title>Genome sequence of the cluster root forming white lupin.</title>
        <authorList>
            <person name="Hufnagel B."/>
            <person name="Marques A."/>
            <person name="Soriano A."/>
            <person name="Marques L."/>
            <person name="Divol F."/>
            <person name="Doumas P."/>
            <person name="Sallet E."/>
            <person name="Mancinotti D."/>
            <person name="Carrere S."/>
            <person name="Marande W."/>
            <person name="Arribat S."/>
            <person name="Keller J."/>
            <person name="Huneau C."/>
            <person name="Blein T."/>
            <person name="Aime D."/>
            <person name="Laguerre M."/>
            <person name="Taylor J."/>
            <person name="Schubert V."/>
            <person name="Nelson M."/>
            <person name="Geu-Flores F."/>
            <person name="Crespi M."/>
            <person name="Gallardo-Guerrero K."/>
            <person name="Delaux P.-M."/>
            <person name="Salse J."/>
            <person name="Berges H."/>
            <person name="Guyot R."/>
            <person name="Gouzy J."/>
            <person name="Peret B."/>
        </authorList>
    </citation>
    <scope>NUCLEOTIDE SEQUENCE [LARGE SCALE GENOMIC DNA]</scope>
    <source>
        <strain evidence="2">cv. Amiga</strain>
    </source>
</reference>
<keyword evidence="2" id="KW-1185">Reference proteome</keyword>
<dbReference type="Proteomes" id="UP000447434">
    <property type="component" value="Chromosome 21"/>
</dbReference>
<dbReference type="AlphaFoldDB" id="A0A6A5LI55"/>
<proteinExistence type="predicted"/>
<dbReference type="OrthoDB" id="1428625at2759"/>
<sequence length="91" mass="10180">MANKNVALLVVCFVLVATVNAEMSTEEKAAKCNNYCFKACMFPSKFCSWWCHGRCDNPILWDDGSEEASLMAMKFRVPAHAPSQSKIKSQL</sequence>
<accession>A0A6A5LI55</accession>
<evidence type="ECO:0000313" key="1">
    <source>
        <dbReference type="EMBL" id="KAE9589030.1"/>
    </source>
</evidence>
<evidence type="ECO:0000313" key="2">
    <source>
        <dbReference type="Proteomes" id="UP000447434"/>
    </source>
</evidence>
<comment type="caution">
    <text evidence="1">The sequence shown here is derived from an EMBL/GenBank/DDBJ whole genome shotgun (WGS) entry which is preliminary data.</text>
</comment>
<name>A0A6A5LI55_LUPAL</name>
<organism evidence="1 2">
    <name type="scientific">Lupinus albus</name>
    <name type="common">White lupine</name>
    <name type="synonym">Lupinus termis</name>
    <dbReference type="NCBI Taxonomy" id="3870"/>
    <lineage>
        <taxon>Eukaryota</taxon>
        <taxon>Viridiplantae</taxon>
        <taxon>Streptophyta</taxon>
        <taxon>Embryophyta</taxon>
        <taxon>Tracheophyta</taxon>
        <taxon>Spermatophyta</taxon>
        <taxon>Magnoliopsida</taxon>
        <taxon>eudicotyledons</taxon>
        <taxon>Gunneridae</taxon>
        <taxon>Pentapetalae</taxon>
        <taxon>rosids</taxon>
        <taxon>fabids</taxon>
        <taxon>Fabales</taxon>
        <taxon>Fabaceae</taxon>
        <taxon>Papilionoideae</taxon>
        <taxon>50 kb inversion clade</taxon>
        <taxon>genistoids sensu lato</taxon>
        <taxon>core genistoids</taxon>
        <taxon>Genisteae</taxon>
        <taxon>Lupinus</taxon>
    </lineage>
</organism>